<dbReference type="EMBL" id="CAJPIZ010008346">
    <property type="protein sequence ID" value="CAG2111069.1"/>
    <property type="molecule type" value="Genomic_DNA"/>
</dbReference>
<dbReference type="GO" id="GO:0016887">
    <property type="term" value="F:ATP hydrolysis activity"/>
    <property type="evidence" value="ECO:0007669"/>
    <property type="project" value="InterPro"/>
</dbReference>
<accession>A0A7R9KX15</accession>
<dbReference type="EMBL" id="OC862921">
    <property type="protein sequence ID" value="CAD7630639.1"/>
    <property type="molecule type" value="Genomic_DNA"/>
</dbReference>
<dbReference type="GO" id="GO:0005524">
    <property type="term" value="F:ATP binding"/>
    <property type="evidence" value="ECO:0007669"/>
    <property type="project" value="InterPro"/>
</dbReference>
<protein>
    <recommendedName>
        <fullName evidence="1">ABC transporter domain-containing protein</fullName>
    </recommendedName>
</protein>
<dbReference type="GO" id="GO:0005319">
    <property type="term" value="F:lipid transporter activity"/>
    <property type="evidence" value="ECO:0007669"/>
    <property type="project" value="TreeGrafter"/>
</dbReference>
<reference evidence="2" key="1">
    <citation type="submission" date="2020-11" db="EMBL/GenBank/DDBJ databases">
        <authorList>
            <person name="Tran Van P."/>
        </authorList>
    </citation>
    <scope>NUCLEOTIDE SEQUENCE</scope>
</reference>
<dbReference type="InterPro" id="IPR003439">
    <property type="entry name" value="ABC_transporter-like_ATP-bd"/>
</dbReference>
<name>A0A7R9KX15_9ACAR</name>
<dbReference type="Proteomes" id="UP000759131">
    <property type="component" value="Unassembled WGS sequence"/>
</dbReference>
<dbReference type="GO" id="GO:0016020">
    <property type="term" value="C:membrane"/>
    <property type="evidence" value="ECO:0007669"/>
    <property type="project" value="InterPro"/>
</dbReference>
<keyword evidence="3" id="KW-1185">Reference proteome</keyword>
<feature type="non-terminal residue" evidence="2">
    <location>
        <position position="1"/>
    </location>
</feature>
<dbReference type="Pfam" id="PF00005">
    <property type="entry name" value="ABC_tran"/>
    <property type="match status" value="1"/>
</dbReference>
<dbReference type="CDD" id="cd03263">
    <property type="entry name" value="ABC_subfamily_A"/>
    <property type="match status" value="1"/>
</dbReference>
<evidence type="ECO:0000313" key="3">
    <source>
        <dbReference type="Proteomes" id="UP000759131"/>
    </source>
</evidence>
<gene>
    <name evidence="2" type="ORF">OSB1V03_LOCUS11051</name>
</gene>
<dbReference type="InterPro" id="IPR026082">
    <property type="entry name" value="ABCA"/>
</dbReference>
<organism evidence="2">
    <name type="scientific">Medioppia subpectinata</name>
    <dbReference type="NCBI Taxonomy" id="1979941"/>
    <lineage>
        <taxon>Eukaryota</taxon>
        <taxon>Metazoa</taxon>
        <taxon>Ecdysozoa</taxon>
        <taxon>Arthropoda</taxon>
        <taxon>Chelicerata</taxon>
        <taxon>Arachnida</taxon>
        <taxon>Acari</taxon>
        <taxon>Acariformes</taxon>
        <taxon>Sarcoptiformes</taxon>
        <taxon>Oribatida</taxon>
        <taxon>Brachypylina</taxon>
        <taxon>Oppioidea</taxon>
        <taxon>Oppiidae</taxon>
        <taxon>Medioppia</taxon>
    </lineage>
</organism>
<feature type="domain" description="ABC transporter" evidence="1">
    <location>
        <begin position="223"/>
        <end position="361"/>
    </location>
</feature>
<dbReference type="PANTHER" id="PTHR19229">
    <property type="entry name" value="ATP-BINDING CASSETTE TRANSPORTER SUBFAMILY A ABCA"/>
    <property type="match status" value="1"/>
</dbReference>
<dbReference type="SUPFAM" id="SSF52540">
    <property type="entry name" value="P-loop containing nucleoside triphosphate hydrolases"/>
    <property type="match status" value="1"/>
</dbReference>
<dbReference type="PANTHER" id="PTHR19229:SF250">
    <property type="entry name" value="ABC TRANSPORTER DOMAIN-CONTAINING PROTEIN-RELATED"/>
    <property type="match status" value="1"/>
</dbReference>
<dbReference type="OrthoDB" id="6505466at2759"/>
<evidence type="ECO:0000313" key="2">
    <source>
        <dbReference type="EMBL" id="CAD7630639.1"/>
    </source>
</evidence>
<evidence type="ECO:0000259" key="1">
    <source>
        <dbReference type="Pfam" id="PF00005"/>
    </source>
</evidence>
<sequence length="361" mass="40760">MGVIATFFETILEEKSSQEVRGMFYTMMWFARLSPVVSLILGTQKLFTLDSTRLVCAQFQASLRAILCGIYAASQRSNPELEELKILKPERCCDEVCGNECIFQHPFYWFNWLGVNDEIAMLILDGCLYWLILFAIDTNSFSGAFKNRGRGWLRSIGRALFASRSKKSFDLRTMRAPNVTDNDVIDERQRAEKIIAAHHQSEEALVVQSLTKRYSNGKFMAVDQLSFAVGKEQFFGLLGINGAGKTTTFRMLTGDLSVTAGNAYIANNDLMNDRVKYQSQIGYCPQFDALLDRLNAFETLYLYGRLRGIPDKDIALEVNKMIKKVDLQNHAQRKCKNYSGGNKRKLSLAMALIGSPPVVLL</sequence>
<proteinExistence type="predicted"/>
<dbReference type="InterPro" id="IPR027417">
    <property type="entry name" value="P-loop_NTPase"/>
</dbReference>
<dbReference type="GO" id="GO:0140359">
    <property type="term" value="F:ABC-type transporter activity"/>
    <property type="evidence" value="ECO:0007669"/>
    <property type="project" value="InterPro"/>
</dbReference>
<dbReference type="Gene3D" id="3.40.50.300">
    <property type="entry name" value="P-loop containing nucleotide triphosphate hydrolases"/>
    <property type="match status" value="1"/>
</dbReference>
<dbReference type="AlphaFoldDB" id="A0A7R9KX15"/>